<dbReference type="EC" id="3.5.4.26" evidence="15"/>
<dbReference type="InterPro" id="IPR004794">
    <property type="entry name" value="Eubact_RibD"/>
</dbReference>
<evidence type="ECO:0000256" key="2">
    <source>
        <dbReference type="ARBA" id="ARBA00004882"/>
    </source>
</evidence>
<evidence type="ECO:0000256" key="11">
    <source>
        <dbReference type="ARBA" id="ARBA00023002"/>
    </source>
</evidence>
<proteinExistence type="inferred from homology"/>
<evidence type="ECO:0000313" key="20">
    <source>
        <dbReference type="EMBL" id="SDJ31897.1"/>
    </source>
</evidence>
<dbReference type="NCBIfam" id="TIGR00227">
    <property type="entry name" value="ribD_Cterm"/>
    <property type="match status" value="1"/>
</dbReference>
<evidence type="ECO:0000256" key="15">
    <source>
        <dbReference type="PIRNR" id="PIRNR006769"/>
    </source>
</evidence>
<evidence type="ECO:0000256" key="10">
    <source>
        <dbReference type="ARBA" id="ARBA00022857"/>
    </source>
</evidence>
<feature type="binding site" evidence="17">
    <location>
        <begin position="295"/>
        <end position="301"/>
    </location>
    <ligand>
        <name>NADP(+)</name>
        <dbReference type="ChEBI" id="CHEBI:58349"/>
    </ligand>
</feature>
<dbReference type="Proteomes" id="UP000199225">
    <property type="component" value="Unassembled WGS sequence"/>
</dbReference>
<dbReference type="GO" id="GO:0008835">
    <property type="term" value="F:diaminohydroxyphosphoribosylaminopyrimidine deaminase activity"/>
    <property type="evidence" value="ECO:0007669"/>
    <property type="project" value="UniProtKB-EC"/>
</dbReference>
<evidence type="ECO:0000259" key="19">
    <source>
        <dbReference type="PROSITE" id="PS51747"/>
    </source>
</evidence>
<keyword evidence="9 15" id="KW-0862">Zinc</keyword>
<evidence type="ECO:0000256" key="3">
    <source>
        <dbReference type="ARBA" id="ARBA00004910"/>
    </source>
</evidence>
<feature type="binding site" evidence="17">
    <location>
        <position position="155"/>
    </location>
    <ligand>
        <name>NADP(+)</name>
        <dbReference type="ChEBI" id="CHEBI:58349"/>
    </ligand>
</feature>
<comment type="pathway">
    <text evidence="3 15">Cofactor biosynthesis; riboflavin biosynthesis; 5-amino-6-(D-ribitylamino)uracil from GTP: step 3/4.</text>
</comment>
<dbReference type="SUPFAM" id="SSF53927">
    <property type="entry name" value="Cytidine deaminase-like"/>
    <property type="match status" value="1"/>
</dbReference>
<feature type="binding site" evidence="17">
    <location>
        <position position="293"/>
    </location>
    <ligand>
        <name>substrate</name>
    </ligand>
</feature>
<dbReference type="Gene3D" id="3.40.430.10">
    <property type="entry name" value="Dihydrofolate Reductase, subunit A"/>
    <property type="match status" value="1"/>
</dbReference>
<comment type="function">
    <text evidence="1 15">Converts 2,5-diamino-6-(ribosylamino)-4(3h)-pyrimidinone 5'-phosphate into 5-amino-6-(ribosylamino)-2,4(1h,3h)-pyrimidinedione 5'-phosphate.</text>
</comment>
<organism evidence="20 21">
    <name type="scientific">Salimicrobium halophilum</name>
    <dbReference type="NCBI Taxonomy" id="86666"/>
    <lineage>
        <taxon>Bacteria</taxon>
        <taxon>Bacillati</taxon>
        <taxon>Bacillota</taxon>
        <taxon>Bacilli</taxon>
        <taxon>Bacillales</taxon>
        <taxon>Bacillaceae</taxon>
        <taxon>Salimicrobium</taxon>
    </lineage>
</organism>
<accession>A0A1G8SRS0</accession>
<dbReference type="NCBIfam" id="TIGR00326">
    <property type="entry name" value="eubact_ribD"/>
    <property type="match status" value="1"/>
</dbReference>
<dbReference type="GO" id="GO:0008270">
    <property type="term" value="F:zinc ion binding"/>
    <property type="evidence" value="ECO:0007669"/>
    <property type="project" value="InterPro"/>
</dbReference>
<dbReference type="PIRSF" id="PIRSF006769">
    <property type="entry name" value="RibD"/>
    <property type="match status" value="1"/>
</dbReference>
<dbReference type="GO" id="GO:0008703">
    <property type="term" value="F:5-amino-6-(5-phosphoribosylamino)uracil reductase activity"/>
    <property type="evidence" value="ECO:0007669"/>
    <property type="project" value="UniProtKB-EC"/>
</dbReference>
<feature type="binding site" evidence="17">
    <location>
        <position position="201"/>
    </location>
    <ligand>
        <name>NADP(+)</name>
        <dbReference type="ChEBI" id="CHEBI:58349"/>
    </ligand>
</feature>
<evidence type="ECO:0000256" key="4">
    <source>
        <dbReference type="ARBA" id="ARBA00005259"/>
    </source>
</evidence>
<feature type="domain" description="CMP/dCMP-type deaminase" evidence="19">
    <location>
        <begin position="2"/>
        <end position="124"/>
    </location>
</feature>
<dbReference type="OrthoDB" id="9800865at2"/>
<dbReference type="SUPFAM" id="SSF53597">
    <property type="entry name" value="Dihydrofolate reductase-like"/>
    <property type="match status" value="1"/>
</dbReference>
<dbReference type="GO" id="GO:0009231">
    <property type="term" value="P:riboflavin biosynthetic process"/>
    <property type="evidence" value="ECO:0007669"/>
    <property type="project" value="UniProtKB-UniPathway"/>
</dbReference>
<dbReference type="PANTHER" id="PTHR38011">
    <property type="entry name" value="DIHYDROFOLATE REDUCTASE FAMILY PROTEIN (AFU_ORTHOLOGUE AFUA_8G06820)"/>
    <property type="match status" value="1"/>
</dbReference>
<dbReference type="EC" id="1.1.1.193" evidence="15"/>
<dbReference type="PANTHER" id="PTHR38011:SF7">
    <property type="entry name" value="2,5-DIAMINO-6-RIBOSYLAMINO-4(3H)-PYRIMIDINONE 5'-PHOSPHATE REDUCTASE"/>
    <property type="match status" value="1"/>
</dbReference>
<name>A0A1G8SRS0_9BACI</name>
<dbReference type="InterPro" id="IPR050765">
    <property type="entry name" value="Riboflavin_Biosynth_HTPR"/>
</dbReference>
<feature type="active site" description="Proton donor" evidence="16">
    <location>
        <position position="53"/>
    </location>
</feature>
<keyword evidence="7 15" id="KW-0479">Metal-binding</keyword>
<dbReference type="UniPathway" id="UPA00275">
    <property type="reaction ID" value="UER00401"/>
</dbReference>
<keyword evidence="11 15" id="KW-0560">Oxidoreductase</keyword>
<evidence type="ECO:0000256" key="9">
    <source>
        <dbReference type="ARBA" id="ARBA00022833"/>
    </source>
</evidence>
<dbReference type="GO" id="GO:0050661">
    <property type="term" value="F:NADP binding"/>
    <property type="evidence" value="ECO:0007669"/>
    <property type="project" value="InterPro"/>
</dbReference>
<evidence type="ECO:0000256" key="7">
    <source>
        <dbReference type="ARBA" id="ARBA00022723"/>
    </source>
</evidence>
<evidence type="ECO:0000256" key="1">
    <source>
        <dbReference type="ARBA" id="ARBA00002151"/>
    </source>
</evidence>
<dbReference type="PROSITE" id="PS51747">
    <property type="entry name" value="CYT_DCMP_DEAMINASES_2"/>
    <property type="match status" value="1"/>
</dbReference>
<dbReference type="InterPro" id="IPR002734">
    <property type="entry name" value="RibDG_C"/>
</dbReference>
<evidence type="ECO:0000256" key="17">
    <source>
        <dbReference type="PIRSR" id="PIRSR006769-2"/>
    </source>
</evidence>
<feature type="binding site" evidence="18">
    <location>
        <position position="51"/>
    </location>
    <ligand>
        <name>Zn(2+)</name>
        <dbReference type="ChEBI" id="CHEBI:29105"/>
        <note>catalytic</note>
    </ligand>
</feature>
<feature type="binding site" evidence="17">
    <location>
        <position position="208"/>
    </location>
    <ligand>
        <name>substrate</name>
    </ligand>
</feature>
<evidence type="ECO:0000256" key="6">
    <source>
        <dbReference type="ARBA" id="ARBA00022619"/>
    </source>
</evidence>
<dbReference type="RefSeq" id="WP_093193247.1">
    <property type="nucleotide sequence ID" value="NZ_FNEV01000004.1"/>
</dbReference>
<dbReference type="STRING" id="86666.SAMN04490247_1489"/>
<evidence type="ECO:0000256" key="13">
    <source>
        <dbReference type="ARBA" id="ARBA00049861"/>
    </source>
</evidence>
<protein>
    <recommendedName>
        <fullName evidence="15">Riboflavin biosynthesis protein RibD</fullName>
    </recommendedName>
    <domain>
        <recommendedName>
            <fullName evidence="15">Diaminohydroxyphosphoribosylaminopyrimidine deaminase</fullName>
            <shortName evidence="15">DRAP deaminase</shortName>
            <ecNumber evidence="15">3.5.4.26</ecNumber>
        </recommendedName>
        <alternativeName>
            <fullName evidence="15">Riboflavin-specific deaminase</fullName>
        </alternativeName>
    </domain>
    <domain>
        <recommendedName>
            <fullName evidence="15">5-amino-6-(5-phosphoribosylamino)uracil reductase</fullName>
            <ecNumber evidence="15">1.1.1.193</ecNumber>
        </recommendedName>
        <alternativeName>
            <fullName evidence="15">HTP reductase</fullName>
        </alternativeName>
    </domain>
</protein>
<keyword evidence="10 15" id="KW-0521">NADP</keyword>
<reference evidence="21" key="1">
    <citation type="submission" date="2016-10" db="EMBL/GenBank/DDBJ databases">
        <authorList>
            <person name="Varghese N."/>
            <person name="Submissions S."/>
        </authorList>
    </citation>
    <scope>NUCLEOTIDE SEQUENCE [LARGE SCALE GENOMIC DNA]</scope>
    <source>
        <strain evidence="21">DSM 4771</strain>
    </source>
</reference>
<dbReference type="CDD" id="cd01284">
    <property type="entry name" value="Riboflavin_deaminase-reductase"/>
    <property type="match status" value="1"/>
</dbReference>
<comment type="pathway">
    <text evidence="2 15">Cofactor biosynthesis; riboflavin biosynthesis; 5-amino-6-(D-ribitylamino)uracil from GTP: step 2/4.</text>
</comment>
<keyword evidence="6 15" id="KW-0686">Riboflavin biosynthesis</keyword>
<evidence type="ECO:0000256" key="12">
    <source>
        <dbReference type="ARBA" id="ARBA00023268"/>
    </source>
</evidence>
<dbReference type="FunFam" id="3.40.140.10:FF:000025">
    <property type="entry name" value="Riboflavin biosynthesis protein RibD"/>
    <property type="match status" value="1"/>
</dbReference>
<keyword evidence="8 15" id="KW-0378">Hydrolase</keyword>
<dbReference type="Pfam" id="PF00383">
    <property type="entry name" value="dCMP_cyt_deam_1"/>
    <property type="match status" value="1"/>
</dbReference>
<dbReference type="InterPro" id="IPR016193">
    <property type="entry name" value="Cytidine_deaminase-like"/>
</dbReference>
<comment type="similarity">
    <text evidence="4 15">In the N-terminal section; belongs to the cytidine and deoxycytidylate deaminase family.</text>
</comment>
<comment type="cofactor">
    <cofactor evidence="15 18">
        <name>Zn(2+)</name>
        <dbReference type="ChEBI" id="CHEBI:29105"/>
    </cofactor>
    <text evidence="15 18">Binds 1 zinc ion.</text>
</comment>
<comment type="catalytic activity">
    <reaction evidence="14 15">
        <text>2,5-diamino-6-hydroxy-4-(5-phosphoribosylamino)-pyrimidine + H2O + H(+) = 5-amino-6-(5-phospho-D-ribosylamino)uracil + NH4(+)</text>
        <dbReference type="Rhea" id="RHEA:21868"/>
        <dbReference type="ChEBI" id="CHEBI:15377"/>
        <dbReference type="ChEBI" id="CHEBI:15378"/>
        <dbReference type="ChEBI" id="CHEBI:28938"/>
        <dbReference type="ChEBI" id="CHEBI:58453"/>
        <dbReference type="ChEBI" id="CHEBI:58614"/>
        <dbReference type="EC" id="3.5.4.26"/>
    </reaction>
</comment>
<feature type="binding site" evidence="18">
    <location>
        <position position="85"/>
    </location>
    <ligand>
        <name>Zn(2+)</name>
        <dbReference type="ChEBI" id="CHEBI:29105"/>
        <note>catalytic</note>
    </ligand>
</feature>
<feature type="binding site" evidence="17">
    <location>
        <position position="185"/>
    </location>
    <ligand>
        <name>substrate</name>
    </ligand>
</feature>
<evidence type="ECO:0000256" key="16">
    <source>
        <dbReference type="PIRSR" id="PIRSR006769-1"/>
    </source>
</evidence>
<dbReference type="PROSITE" id="PS00903">
    <property type="entry name" value="CYT_DCMP_DEAMINASES_1"/>
    <property type="match status" value="1"/>
</dbReference>
<feature type="binding site" evidence="17">
    <location>
        <position position="169"/>
    </location>
    <ligand>
        <name>NADP(+)</name>
        <dbReference type="ChEBI" id="CHEBI:58349"/>
    </ligand>
</feature>
<sequence>MNREQYYMNLAVEMARKTKGQTEPNPAVAAVVVKDNQIVGTGIHVRAGEPHAEVHALRMAGEHAKGAEIYVTLEPCSHHGRTPPCADAIVEAGIKRAIVASFDPNPKVAGQGTEKMKRGGVEVITDVCREEADAINHSFFHYISKQKPYVRLKSAMSLDGKIATSTGESQWITGEEARKDGHWYRHRSGAILVGINTVLTDDPMLTARLEEGGNHPVRVVLDNHLRMPKDAKLLKDTTAPVWIVVGNTVTDEQIEVFRSKSHVEILRQQQETVDIDTLLKELGERKIASLLVEGGGTVADSFVRSRNVDEVITYIAPKLIGGRKALTPVAGTGIEHLHDAMSFSIVEHTQVGNDIKIVSRKEGE</sequence>
<comment type="similarity">
    <text evidence="5 15">In the C-terminal section; belongs to the HTP reductase family.</text>
</comment>
<dbReference type="InterPro" id="IPR024072">
    <property type="entry name" value="DHFR-like_dom_sf"/>
</dbReference>
<evidence type="ECO:0000256" key="18">
    <source>
        <dbReference type="PIRSR" id="PIRSR006769-3"/>
    </source>
</evidence>
<dbReference type="Pfam" id="PF01872">
    <property type="entry name" value="RibD_C"/>
    <property type="match status" value="1"/>
</dbReference>
<gene>
    <name evidence="20" type="ORF">SAMN04490247_1489</name>
</gene>
<feature type="binding site" evidence="18">
    <location>
        <position position="76"/>
    </location>
    <ligand>
        <name>Zn(2+)</name>
        <dbReference type="ChEBI" id="CHEBI:29105"/>
        <note>catalytic</note>
    </ligand>
</feature>
<feature type="binding site" evidence="17">
    <location>
        <position position="197"/>
    </location>
    <ligand>
        <name>NADP(+)</name>
        <dbReference type="ChEBI" id="CHEBI:58349"/>
    </ligand>
</feature>
<dbReference type="EMBL" id="FNEV01000004">
    <property type="protein sequence ID" value="SDJ31897.1"/>
    <property type="molecule type" value="Genomic_DNA"/>
</dbReference>
<evidence type="ECO:0000313" key="21">
    <source>
        <dbReference type="Proteomes" id="UP000199225"/>
    </source>
</evidence>
<evidence type="ECO:0000256" key="8">
    <source>
        <dbReference type="ARBA" id="ARBA00022801"/>
    </source>
</evidence>
<dbReference type="AlphaFoldDB" id="A0A1G8SRS0"/>
<feature type="binding site" evidence="17">
    <location>
        <position position="205"/>
    </location>
    <ligand>
        <name>substrate</name>
    </ligand>
</feature>
<dbReference type="InterPro" id="IPR011549">
    <property type="entry name" value="RibD_C"/>
</dbReference>
<dbReference type="InterPro" id="IPR016192">
    <property type="entry name" value="APOBEC/CMP_deaminase_Zn-bd"/>
</dbReference>
<dbReference type="Gene3D" id="3.40.140.10">
    <property type="entry name" value="Cytidine Deaminase, domain 2"/>
    <property type="match status" value="1"/>
</dbReference>
<feature type="binding site" evidence="17">
    <location>
        <position position="171"/>
    </location>
    <ligand>
        <name>NADP(+)</name>
        <dbReference type="ChEBI" id="CHEBI:58349"/>
    </ligand>
</feature>
<evidence type="ECO:0000256" key="5">
    <source>
        <dbReference type="ARBA" id="ARBA00007417"/>
    </source>
</evidence>
<dbReference type="InterPro" id="IPR002125">
    <property type="entry name" value="CMP_dCMP_dom"/>
</dbReference>
<keyword evidence="21" id="KW-1185">Reference proteome</keyword>
<keyword evidence="12" id="KW-0511">Multifunctional enzyme</keyword>
<comment type="catalytic activity">
    <reaction evidence="13 15">
        <text>5-amino-6-(5-phospho-D-ribitylamino)uracil + NADP(+) = 5-amino-6-(5-phospho-D-ribosylamino)uracil + NADPH + H(+)</text>
        <dbReference type="Rhea" id="RHEA:17845"/>
        <dbReference type="ChEBI" id="CHEBI:15378"/>
        <dbReference type="ChEBI" id="CHEBI:57783"/>
        <dbReference type="ChEBI" id="CHEBI:58349"/>
        <dbReference type="ChEBI" id="CHEBI:58421"/>
        <dbReference type="ChEBI" id="CHEBI:58453"/>
        <dbReference type="EC" id="1.1.1.193"/>
    </reaction>
</comment>
<evidence type="ECO:0000256" key="14">
    <source>
        <dbReference type="ARBA" id="ARBA00049886"/>
    </source>
</evidence>